<dbReference type="PANTHER" id="PTHR13696:SF99">
    <property type="entry name" value="COBYRINIC ACID AC-DIAMIDE SYNTHASE"/>
    <property type="match status" value="1"/>
</dbReference>
<reference evidence="6 7" key="1">
    <citation type="submission" date="2014-09" db="EMBL/GenBank/DDBJ databases">
        <title>Butyrate-producing bacteria isolated from human gut.</title>
        <authorList>
            <person name="Zhang Q."/>
            <person name="Zhao L."/>
        </authorList>
    </citation>
    <scope>NUCLEOTIDE SEQUENCE [LARGE SCALE GENOMIC DNA]</scope>
    <source>
        <strain evidence="6 7">21</strain>
    </source>
</reference>
<protein>
    <recommendedName>
        <fullName evidence="4">Sporulation initiation inhibitor protein Soj</fullName>
    </recommendedName>
</protein>
<evidence type="ECO:0000256" key="4">
    <source>
        <dbReference type="ARBA" id="ARBA00071824"/>
    </source>
</evidence>
<evidence type="ECO:0000256" key="2">
    <source>
        <dbReference type="ARBA" id="ARBA00049360"/>
    </source>
</evidence>
<feature type="domain" description="AAA" evidence="5">
    <location>
        <begin position="3"/>
        <end position="183"/>
    </location>
</feature>
<dbReference type="RefSeq" id="WP_109215974.1">
    <property type="nucleotide sequence ID" value="NZ_JAQEGP010000005.1"/>
</dbReference>
<dbReference type="Gene3D" id="3.40.50.300">
    <property type="entry name" value="P-loop containing nucleotide triphosphate hydrolases"/>
    <property type="match status" value="1"/>
</dbReference>
<comment type="catalytic activity">
    <reaction evidence="2">
        <text>ATP + H2O = ADP + phosphate + H(+)</text>
        <dbReference type="Rhea" id="RHEA:13065"/>
        <dbReference type="ChEBI" id="CHEBI:15377"/>
        <dbReference type="ChEBI" id="CHEBI:15378"/>
        <dbReference type="ChEBI" id="CHEBI:30616"/>
        <dbReference type="ChEBI" id="CHEBI:43474"/>
        <dbReference type="ChEBI" id="CHEBI:456216"/>
    </reaction>
</comment>
<dbReference type="InterPro" id="IPR025669">
    <property type="entry name" value="AAA_dom"/>
</dbReference>
<dbReference type="CDD" id="cd02042">
    <property type="entry name" value="ParAB_family"/>
    <property type="match status" value="1"/>
</dbReference>
<dbReference type="InterPro" id="IPR027417">
    <property type="entry name" value="P-loop_NTPase"/>
</dbReference>
<proteinExistence type="inferred from homology"/>
<keyword evidence="7" id="KW-1185">Reference proteome</keyword>
<organism evidence="6 7">
    <name type="scientific">Eubacterium ramulus</name>
    <dbReference type="NCBI Taxonomy" id="39490"/>
    <lineage>
        <taxon>Bacteria</taxon>
        <taxon>Bacillati</taxon>
        <taxon>Bacillota</taxon>
        <taxon>Clostridia</taxon>
        <taxon>Eubacteriales</taxon>
        <taxon>Eubacteriaceae</taxon>
        <taxon>Eubacterium</taxon>
    </lineage>
</organism>
<evidence type="ECO:0000313" key="6">
    <source>
        <dbReference type="EMBL" id="PWE86294.1"/>
    </source>
</evidence>
<dbReference type="AlphaFoldDB" id="A0A2V1JR98"/>
<dbReference type="OrthoDB" id="9815116at2"/>
<comment type="similarity">
    <text evidence="1">Belongs to the ParA family.</text>
</comment>
<evidence type="ECO:0000256" key="3">
    <source>
        <dbReference type="ARBA" id="ARBA00062323"/>
    </source>
</evidence>
<comment type="caution">
    <text evidence="6">The sequence shown here is derived from an EMBL/GenBank/DDBJ whole genome shotgun (WGS) entry which is preliminary data.</text>
</comment>
<evidence type="ECO:0000256" key="1">
    <source>
        <dbReference type="ARBA" id="ARBA00006976"/>
    </source>
</evidence>
<evidence type="ECO:0000313" key="7">
    <source>
        <dbReference type="Proteomes" id="UP000245288"/>
    </source>
</evidence>
<dbReference type="FunFam" id="3.40.50.300:FF:000285">
    <property type="entry name" value="Sporulation initiation inhibitor Soj"/>
    <property type="match status" value="1"/>
</dbReference>
<gene>
    <name evidence="6" type="ORF">LG34_10755</name>
</gene>
<dbReference type="InterPro" id="IPR050678">
    <property type="entry name" value="DNA_Partitioning_ATPase"/>
</dbReference>
<comment type="subunit">
    <text evidence="3">Dimerizes in the presence of ATP but not ADP; ATP-binding is required for double-stranded (ds)DNA-binding. Interacts with DnaA.</text>
</comment>
<accession>A0A2V1JR98</accession>
<dbReference type="Pfam" id="PF13614">
    <property type="entry name" value="AAA_31"/>
    <property type="match status" value="1"/>
</dbReference>
<dbReference type="EMBL" id="JRFU01000120">
    <property type="protein sequence ID" value="PWE86294.1"/>
    <property type="molecule type" value="Genomic_DNA"/>
</dbReference>
<dbReference type="SUPFAM" id="SSF52540">
    <property type="entry name" value="P-loop containing nucleoside triphosphate hydrolases"/>
    <property type="match status" value="1"/>
</dbReference>
<name>A0A2V1JR98_EUBRA</name>
<sequence>MCKVIAITNQKGGCAKTNVTVNLGIGLAREGKKVALIDNDAQGSLTASLGYEEPDELNITLANIMMNVINDEENEPEYGFLQHEEGVSFIPANVELSGLEISLINVISRETILRSYIETIRDQYDYILIDCAPSLGMLTINALVAADAVIIPVPAAYLPVKGLVQLLKTISMVKRRLNRKLQIEGILITMADFRTNFAKDISAKLYEAYDSTIGIFKTYIPQSVRAAECGAEGISIYKHDPNGNAADAYHRLTLEVLSHEN</sequence>
<dbReference type="Proteomes" id="UP000245288">
    <property type="component" value="Unassembled WGS sequence"/>
</dbReference>
<dbReference type="PANTHER" id="PTHR13696">
    <property type="entry name" value="P-LOOP CONTAINING NUCLEOSIDE TRIPHOSPHATE HYDROLASE"/>
    <property type="match status" value="1"/>
</dbReference>
<evidence type="ECO:0000259" key="5">
    <source>
        <dbReference type="Pfam" id="PF13614"/>
    </source>
</evidence>